<sequence>MNNSVANMFQHHVRVACIAISRALLLCPFIIIISACHPDVGDFSKNPICQHPQKNNEYCSFTLGEQTFWLSASDPEMPIERGVEVFLQSDQEIEQLSAEIRGVSMYMGRLPVQWRQVDATTWRTQIMLGACTDPYMIWQLRLSIHGADSEQLEQKDILFQSYIPNN</sequence>
<accession>A0A327X2R0</accession>
<evidence type="ECO:0000313" key="2">
    <source>
        <dbReference type="EMBL" id="RAJ98922.1"/>
    </source>
</evidence>
<dbReference type="Proteomes" id="UP000287865">
    <property type="component" value="Unassembled WGS sequence"/>
</dbReference>
<keyword evidence="1" id="KW-1133">Transmembrane helix</keyword>
<dbReference type="Proteomes" id="UP000249203">
    <property type="component" value="Unassembled WGS sequence"/>
</dbReference>
<dbReference type="EMBL" id="PIPK01000004">
    <property type="protein sequence ID" value="RUO25065.1"/>
    <property type="molecule type" value="Genomic_DNA"/>
</dbReference>
<protein>
    <submittedName>
        <fullName evidence="2">Uncharacterized protein</fullName>
    </submittedName>
</protein>
<dbReference type="EMBL" id="QLMD01000004">
    <property type="protein sequence ID" value="RAJ98922.1"/>
    <property type="molecule type" value="Genomic_DNA"/>
</dbReference>
<keyword evidence="1" id="KW-0812">Transmembrane</keyword>
<dbReference type="OrthoDB" id="6238758at2"/>
<gene>
    <name evidence="2" type="ORF">B0I24_104124</name>
    <name evidence="3" type="ORF">CWE07_06195</name>
</gene>
<organism evidence="2 4">
    <name type="scientific">Aliidiomarina maris</name>
    <dbReference type="NCBI Taxonomy" id="531312"/>
    <lineage>
        <taxon>Bacteria</taxon>
        <taxon>Pseudomonadati</taxon>
        <taxon>Pseudomonadota</taxon>
        <taxon>Gammaproteobacteria</taxon>
        <taxon>Alteromonadales</taxon>
        <taxon>Idiomarinaceae</taxon>
        <taxon>Aliidiomarina</taxon>
    </lineage>
</organism>
<proteinExistence type="predicted"/>
<comment type="caution">
    <text evidence="2">The sequence shown here is derived from an EMBL/GenBank/DDBJ whole genome shotgun (WGS) entry which is preliminary data.</text>
</comment>
<evidence type="ECO:0000313" key="4">
    <source>
        <dbReference type="Proteomes" id="UP000249203"/>
    </source>
</evidence>
<dbReference type="AlphaFoldDB" id="A0A327X2R0"/>
<name>A0A327X2R0_9GAMM</name>
<dbReference type="RefSeq" id="WP_111569011.1">
    <property type="nucleotide sequence ID" value="NZ_PIPK01000004.1"/>
</dbReference>
<reference evidence="2 4" key="2">
    <citation type="submission" date="2018-06" db="EMBL/GenBank/DDBJ databases">
        <title>Genomic Encyclopedia of Type Strains, Phase III (KMG-III): the genomes of soil and plant-associated and newly described type strains.</title>
        <authorList>
            <person name="Whitman W."/>
        </authorList>
    </citation>
    <scope>NUCLEOTIDE SEQUENCE [LARGE SCALE GENOMIC DNA]</scope>
    <source>
        <strain evidence="2 4">CGMCC 1.15366</strain>
    </source>
</reference>
<reference evidence="3 5" key="1">
    <citation type="journal article" date="2018" name="Front. Microbiol.">
        <title>Genome-Based Analysis Reveals the Taxonomy and Diversity of the Family Idiomarinaceae.</title>
        <authorList>
            <person name="Liu Y."/>
            <person name="Lai Q."/>
            <person name="Shao Z."/>
        </authorList>
    </citation>
    <scope>NUCLEOTIDE SEQUENCE [LARGE SCALE GENOMIC DNA]</scope>
    <source>
        <strain evidence="3 5">CF12-14</strain>
    </source>
</reference>
<evidence type="ECO:0000313" key="3">
    <source>
        <dbReference type="EMBL" id="RUO25065.1"/>
    </source>
</evidence>
<feature type="transmembrane region" description="Helical" evidence="1">
    <location>
        <begin position="12"/>
        <end position="35"/>
    </location>
</feature>
<keyword evidence="5" id="KW-1185">Reference proteome</keyword>
<evidence type="ECO:0000256" key="1">
    <source>
        <dbReference type="SAM" id="Phobius"/>
    </source>
</evidence>
<keyword evidence="1" id="KW-0472">Membrane</keyword>
<evidence type="ECO:0000313" key="5">
    <source>
        <dbReference type="Proteomes" id="UP000287865"/>
    </source>
</evidence>